<organism evidence="2 3">
    <name type="scientific">Paxillus rubicundulus Ve08.2h10</name>
    <dbReference type="NCBI Taxonomy" id="930991"/>
    <lineage>
        <taxon>Eukaryota</taxon>
        <taxon>Fungi</taxon>
        <taxon>Dikarya</taxon>
        <taxon>Basidiomycota</taxon>
        <taxon>Agaricomycotina</taxon>
        <taxon>Agaricomycetes</taxon>
        <taxon>Agaricomycetidae</taxon>
        <taxon>Boletales</taxon>
        <taxon>Paxilineae</taxon>
        <taxon>Paxillaceae</taxon>
        <taxon>Paxillus</taxon>
    </lineage>
</organism>
<evidence type="ECO:0000256" key="1">
    <source>
        <dbReference type="SAM" id="SignalP"/>
    </source>
</evidence>
<keyword evidence="1" id="KW-0732">Signal</keyword>
<name>A0A0D0DFQ6_9AGAM</name>
<proteinExistence type="predicted"/>
<dbReference type="AlphaFoldDB" id="A0A0D0DFQ6"/>
<sequence>FNLFTLLYTLDILLTNVCDTKGAQMTYIDPSFSWIHAVLLGEEQQFHDPCPICNYFLTGIISDKVNIAFHVTVQPDISSTTLSELQDPYHLPYLGQILDTYLQCCVNNSTGNTTLVAYLSHWHSIQFMLWNKFCLQLLSMYNGRTIVAKQSFLHLQAFFVHTSIVTPHLPNTTIHPDKVQ</sequence>
<dbReference type="EMBL" id="KN826148">
    <property type="protein sequence ID" value="KIK79914.1"/>
    <property type="molecule type" value="Genomic_DNA"/>
</dbReference>
<evidence type="ECO:0000313" key="3">
    <source>
        <dbReference type="Proteomes" id="UP000054538"/>
    </source>
</evidence>
<dbReference type="Proteomes" id="UP000054538">
    <property type="component" value="Unassembled WGS sequence"/>
</dbReference>
<gene>
    <name evidence="2" type="ORF">PAXRUDRAFT_160001</name>
</gene>
<dbReference type="InParanoid" id="A0A0D0DFQ6"/>
<protein>
    <submittedName>
        <fullName evidence="2">Unplaced genomic scaffold scaffold_1326, whole genome shotgun sequence</fullName>
    </submittedName>
</protein>
<feature type="non-terminal residue" evidence="2">
    <location>
        <position position="1"/>
    </location>
</feature>
<dbReference type="HOGENOM" id="CLU_1499813_0_0_1"/>
<feature type="signal peptide" evidence="1">
    <location>
        <begin position="1"/>
        <end position="22"/>
    </location>
</feature>
<keyword evidence="3" id="KW-1185">Reference proteome</keyword>
<reference evidence="2 3" key="1">
    <citation type="submission" date="2014-04" db="EMBL/GenBank/DDBJ databases">
        <authorList>
            <consortium name="DOE Joint Genome Institute"/>
            <person name="Kuo A."/>
            <person name="Kohler A."/>
            <person name="Jargeat P."/>
            <person name="Nagy L.G."/>
            <person name="Floudas D."/>
            <person name="Copeland A."/>
            <person name="Barry K.W."/>
            <person name="Cichocki N."/>
            <person name="Veneault-Fourrey C."/>
            <person name="LaButti K."/>
            <person name="Lindquist E.A."/>
            <person name="Lipzen A."/>
            <person name="Lundell T."/>
            <person name="Morin E."/>
            <person name="Murat C."/>
            <person name="Sun H."/>
            <person name="Tunlid A."/>
            <person name="Henrissat B."/>
            <person name="Grigoriev I.V."/>
            <person name="Hibbett D.S."/>
            <person name="Martin F."/>
            <person name="Nordberg H.P."/>
            <person name="Cantor M.N."/>
            <person name="Hua S.X."/>
        </authorList>
    </citation>
    <scope>NUCLEOTIDE SEQUENCE [LARGE SCALE GENOMIC DNA]</scope>
    <source>
        <strain evidence="2 3">Ve08.2h10</strain>
    </source>
</reference>
<accession>A0A0D0DFQ6</accession>
<evidence type="ECO:0000313" key="2">
    <source>
        <dbReference type="EMBL" id="KIK79914.1"/>
    </source>
</evidence>
<reference evidence="3" key="2">
    <citation type="submission" date="2015-01" db="EMBL/GenBank/DDBJ databases">
        <title>Evolutionary Origins and Diversification of the Mycorrhizal Mutualists.</title>
        <authorList>
            <consortium name="DOE Joint Genome Institute"/>
            <consortium name="Mycorrhizal Genomics Consortium"/>
            <person name="Kohler A."/>
            <person name="Kuo A."/>
            <person name="Nagy L.G."/>
            <person name="Floudas D."/>
            <person name="Copeland A."/>
            <person name="Barry K.W."/>
            <person name="Cichocki N."/>
            <person name="Veneault-Fourrey C."/>
            <person name="LaButti K."/>
            <person name="Lindquist E.A."/>
            <person name="Lipzen A."/>
            <person name="Lundell T."/>
            <person name="Morin E."/>
            <person name="Murat C."/>
            <person name="Riley R."/>
            <person name="Ohm R."/>
            <person name="Sun H."/>
            <person name="Tunlid A."/>
            <person name="Henrissat B."/>
            <person name="Grigoriev I.V."/>
            <person name="Hibbett D.S."/>
            <person name="Martin F."/>
        </authorList>
    </citation>
    <scope>NUCLEOTIDE SEQUENCE [LARGE SCALE GENOMIC DNA]</scope>
    <source>
        <strain evidence="3">Ve08.2h10</strain>
    </source>
</reference>
<feature type="chain" id="PRO_5002225758" evidence="1">
    <location>
        <begin position="23"/>
        <end position="180"/>
    </location>
</feature>